<evidence type="ECO:0000256" key="2">
    <source>
        <dbReference type="SAM" id="SignalP"/>
    </source>
</evidence>
<evidence type="ECO:0000313" key="3">
    <source>
        <dbReference type="EMBL" id="MFN2976535.1"/>
    </source>
</evidence>
<keyword evidence="4" id="KW-1185">Reference proteome</keyword>
<sequence length="362" mass="39847">MNRIFLPRLVLACVLAPLAASGATAFAAPGSHAKQQDAKADADGSKKDKDNDSPVTSSALKHPVLWQQRNNISSLDLLWGQGGQKHAPAPPFTFESEGKNGTNPKFDVTDTNGTHWRCKLGDEARPEVVASRLLWAVGYYVNDDYLLPEASIGNIHLKRGGNLVKDGRVEDVRFARKPGGQKKIGTWEWKKNPFYGSREFNGLRVMMAVMNNWDLKDENNSVYQDKKTGQQIFLVNDVGATFGSNGLVFSKAHAKGNVGNFKDSKFITRVNGDTVDFGTPKAPTSVLLLSAGTNAIYYGKRKALEWIGRDIPVADARWMGSQLSQISHQQLVDAFRAGNFPIEAIDEYVQVVESRIQELKGL</sequence>
<feature type="region of interest" description="Disordered" evidence="1">
    <location>
        <begin position="27"/>
        <end position="60"/>
    </location>
</feature>
<dbReference type="EMBL" id="JBJYXY010000001">
    <property type="protein sequence ID" value="MFN2976535.1"/>
    <property type="molecule type" value="Genomic_DNA"/>
</dbReference>
<feature type="region of interest" description="Disordered" evidence="1">
    <location>
        <begin position="83"/>
        <end position="108"/>
    </location>
</feature>
<keyword evidence="2" id="KW-0732">Signal</keyword>
<feature type="compositionally biased region" description="Polar residues" evidence="1">
    <location>
        <begin position="99"/>
        <end position="108"/>
    </location>
</feature>
<organism evidence="3 4">
    <name type="scientific">Terriglobus aquaticus</name>
    <dbReference type="NCBI Taxonomy" id="940139"/>
    <lineage>
        <taxon>Bacteria</taxon>
        <taxon>Pseudomonadati</taxon>
        <taxon>Acidobacteriota</taxon>
        <taxon>Terriglobia</taxon>
        <taxon>Terriglobales</taxon>
        <taxon>Acidobacteriaceae</taxon>
        <taxon>Terriglobus</taxon>
    </lineage>
</organism>
<evidence type="ECO:0000256" key="1">
    <source>
        <dbReference type="SAM" id="MobiDB-lite"/>
    </source>
</evidence>
<dbReference type="RefSeq" id="WP_263411990.1">
    <property type="nucleotide sequence ID" value="NZ_BAABBH010000001.1"/>
</dbReference>
<dbReference type="Proteomes" id="UP001634747">
    <property type="component" value="Unassembled WGS sequence"/>
</dbReference>
<comment type="caution">
    <text evidence="3">The sequence shown here is derived from an EMBL/GenBank/DDBJ whole genome shotgun (WGS) entry which is preliminary data.</text>
</comment>
<feature type="compositionally biased region" description="Basic and acidic residues" evidence="1">
    <location>
        <begin position="34"/>
        <end position="52"/>
    </location>
</feature>
<protein>
    <submittedName>
        <fullName evidence="3">Uncharacterized protein</fullName>
    </submittedName>
</protein>
<reference evidence="3 4" key="1">
    <citation type="submission" date="2024-12" db="EMBL/GenBank/DDBJ databases">
        <authorList>
            <person name="Lee Y."/>
        </authorList>
    </citation>
    <scope>NUCLEOTIDE SEQUENCE [LARGE SCALE GENOMIC DNA]</scope>
    <source>
        <strain evidence="3 4">03SUJ4</strain>
    </source>
</reference>
<proteinExistence type="predicted"/>
<name>A0ABW9KL69_9BACT</name>
<evidence type="ECO:0000313" key="4">
    <source>
        <dbReference type="Proteomes" id="UP001634747"/>
    </source>
</evidence>
<accession>A0ABW9KL69</accession>
<gene>
    <name evidence="3" type="ORF">ACK2TP_12245</name>
</gene>
<feature type="signal peptide" evidence="2">
    <location>
        <begin position="1"/>
        <end position="27"/>
    </location>
</feature>
<feature type="chain" id="PRO_5046167416" evidence="2">
    <location>
        <begin position="28"/>
        <end position="362"/>
    </location>
</feature>